<dbReference type="Gene3D" id="3.60.21.10">
    <property type="match status" value="2"/>
</dbReference>
<organism evidence="2 3">
    <name type="scientific">Photobacterium pectinilyticum</name>
    <dbReference type="NCBI Taxonomy" id="2906793"/>
    <lineage>
        <taxon>Bacteria</taxon>
        <taxon>Pseudomonadati</taxon>
        <taxon>Pseudomonadota</taxon>
        <taxon>Gammaproteobacteria</taxon>
        <taxon>Vibrionales</taxon>
        <taxon>Vibrionaceae</taxon>
        <taxon>Photobacterium</taxon>
    </lineage>
</organism>
<dbReference type="EMBL" id="JANEYT010000034">
    <property type="protein sequence ID" value="MCQ1059322.1"/>
    <property type="molecule type" value="Genomic_DNA"/>
</dbReference>
<dbReference type="SUPFAM" id="SSF56300">
    <property type="entry name" value="Metallo-dependent phosphatases"/>
    <property type="match status" value="1"/>
</dbReference>
<dbReference type="PANTHER" id="PTHR43143">
    <property type="entry name" value="METALLOPHOSPHOESTERASE, CALCINEURIN SUPERFAMILY"/>
    <property type="match status" value="1"/>
</dbReference>
<gene>
    <name evidence="2" type="ORF">NHN17_14820</name>
</gene>
<evidence type="ECO:0000313" key="2">
    <source>
        <dbReference type="EMBL" id="MCQ1059322.1"/>
    </source>
</evidence>
<accession>A0ABT1N5C4</accession>
<dbReference type="PROSITE" id="PS51257">
    <property type="entry name" value="PROKAR_LIPOPROTEIN"/>
    <property type="match status" value="1"/>
</dbReference>
<sequence length="681" mass="76880">MFSKKNVSRRSFMGGMAKVGTVAASTSILTACNSSSSSEEKTSIAGVKVAMLADVHFHDVFGHYEFSKFNSEVTIRSMQDSCESTRMFNENYFAFIEALEELGQQGIKYICLLGDFSDDGQVDTLKGFNRVVEPYIEKYGFEFFLTNGNHDPVRPYGAHQTKNFLHHTGASIAVTSDEDRNFTPNNVLIGQHITKGMWATGYQEMFDALGQYGFQNKPSYVSYETPWGSDKFEDRGLMISKEDGGNTFWCPDATYLAEPVEGLWIVSVDMNIYLPNDDGTSWSHASIGWEEGKKYKPQVMDWLANVTARAEAEGKTLIVFSHYPATEYLNSSANDFYYVFNDGSYNNTRVPSSDTAEQVINAGVKMQFGGHIHVNDTAVHQGENGTLINIQAPSLAAYTPSYKVVTCHSPTLFEIETKTLQDVRDFDALFPYYQLEKEHREWVGADVQWETMLEATDYRDFMFRHLDVLMHMRLKNGWGGDITALFEAATPLYWLMMLSCYEGTLDNQQTLALIEAMTIEANNSDILTIFAEWGLEDKAIDALAMVDGHCSTFLMNRDQMMAVSFKQLCLATLYQRNGDELALQDLNYQLLVPIRVAMEMFKHNDADGDLENIDWDTDYINQNPASGGSVQKDQIDLLLLRTRFASFARIYHQLGKAKPADHFFVDLTTGYVEDLAGNKQF</sequence>
<dbReference type="InterPro" id="IPR051918">
    <property type="entry name" value="STPP_CPPED1"/>
</dbReference>
<name>A0ABT1N5C4_9GAMM</name>
<dbReference type="Pfam" id="PF00149">
    <property type="entry name" value="Metallophos"/>
    <property type="match status" value="1"/>
</dbReference>
<evidence type="ECO:0000259" key="1">
    <source>
        <dbReference type="Pfam" id="PF00149"/>
    </source>
</evidence>
<feature type="domain" description="Calcineurin-like phosphoesterase" evidence="1">
    <location>
        <begin position="48"/>
        <end position="374"/>
    </location>
</feature>
<dbReference type="PANTHER" id="PTHR43143:SF1">
    <property type="entry name" value="SERINE_THREONINE-PROTEIN PHOSPHATASE CPPED1"/>
    <property type="match status" value="1"/>
</dbReference>
<comment type="caution">
    <text evidence="2">The sequence shown here is derived from an EMBL/GenBank/DDBJ whole genome shotgun (WGS) entry which is preliminary data.</text>
</comment>
<dbReference type="Proteomes" id="UP001524460">
    <property type="component" value="Unassembled WGS sequence"/>
</dbReference>
<dbReference type="InterPro" id="IPR004843">
    <property type="entry name" value="Calcineurin-like_PHP"/>
</dbReference>
<protein>
    <submittedName>
        <fullName evidence="2">Metallophosphoesterase</fullName>
    </submittedName>
</protein>
<dbReference type="PROSITE" id="PS51318">
    <property type="entry name" value="TAT"/>
    <property type="match status" value="1"/>
</dbReference>
<dbReference type="RefSeq" id="WP_255043359.1">
    <property type="nucleotide sequence ID" value="NZ_JANEYT010000034.1"/>
</dbReference>
<dbReference type="InterPro" id="IPR006311">
    <property type="entry name" value="TAT_signal"/>
</dbReference>
<keyword evidence="3" id="KW-1185">Reference proteome</keyword>
<reference evidence="2 3" key="1">
    <citation type="submission" date="2022-07" db="EMBL/GenBank/DDBJ databases">
        <title>Photobacterium pectinilyticum sp. nov., a marine bacterium isolated from surface seawater of Qingdao offshore.</title>
        <authorList>
            <person name="Wang X."/>
        </authorList>
    </citation>
    <scope>NUCLEOTIDE SEQUENCE [LARGE SCALE GENOMIC DNA]</scope>
    <source>
        <strain evidence="2 3">ZSDE20</strain>
    </source>
</reference>
<proteinExistence type="predicted"/>
<evidence type="ECO:0000313" key="3">
    <source>
        <dbReference type="Proteomes" id="UP001524460"/>
    </source>
</evidence>
<dbReference type="InterPro" id="IPR029052">
    <property type="entry name" value="Metallo-depent_PP-like"/>
</dbReference>